<proteinExistence type="predicted"/>
<protein>
    <submittedName>
        <fullName evidence="2">Uncharacterized protein</fullName>
    </submittedName>
</protein>
<name>A0A8S3BRT7_9BILA</name>
<gene>
    <name evidence="1" type="ORF">BYL167_LOCUS39347</name>
    <name evidence="2" type="ORF">GIL414_LOCUS47408</name>
</gene>
<comment type="caution">
    <text evidence="2">The sequence shown here is derived from an EMBL/GenBank/DDBJ whole genome shotgun (WGS) entry which is preliminary data.</text>
</comment>
<dbReference type="AlphaFoldDB" id="A0A8S3BRT7"/>
<reference evidence="2" key="1">
    <citation type="submission" date="2021-02" db="EMBL/GenBank/DDBJ databases">
        <authorList>
            <person name="Nowell W R."/>
        </authorList>
    </citation>
    <scope>NUCLEOTIDE SEQUENCE</scope>
</reference>
<feature type="non-terminal residue" evidence="2">
    <location>
        <position position="1"/>
    </location>
</feature>
<dbReference type="Proteomes" id="UP000681720">
    <property type="component" value="Unassembled WGS sequence"/>
</dbReference>
<evidence type="ECO:0000313" key="2">
    <source>
        <dbReference type="EMBL" id="CAF4806855.1"/>
    </source>
</evidence>
<dbReference type="EMBL" id="CAJOBJ010151139">
    <property type="protein sequence ID" value="CAF4806855.1"/>
    <property type="molecule type" value="Genomic_DNA"/>
</dbReference>
<evidence type="ECO:0000313" key="1">
    <source>
        <dbReference type="EMBL" id="CAF4582034.1"/>
    </source>
</evidence>
<accession>A0A8S3BRT7</accession>
<dbReference type="Proteomes" id="UP000681967">
    <property type="component" value="Unassembled WGS sequence"/>
</dbReference>
<evidence type="ECO:0000313" key="3">
    <source>
        <dbReference type="Proteomes" id="UP000681720"/>
    </source>
</evidence>
<organism evidence="2 3">
    <name type="scientific">Rotaria magnacalcarata</name>
    <dbReference type="NCBI Taxonomy" id="392030"/>
    <lineage>
        <taxon>Eukaryota</taxon>
        <taxon>Metazoa</taxon>
        <taxon>Spiralia</taxon>
        <taxon>Gnathifera</taxon>
        <taxon>Rotifera</taxon>
        <taxon>Eurotatoria</taxon>
        <taxon>Bdelloidea</taxon>
        <taxon>Philodinida</taxon>
        <taxon>Philodinidae</taxon>
        <taxon>Rotaria</taxon>
    </lineage>
</organism>
<sequence length="58" mass="6398">MHSSLLVLQTKLSVNVDKDEHCVPSTQFLCVKADFETTNAGLKSANDERLKSTLLFSS</sequence>
<dbReference type="EMBL" id="CAJOBH010094365">
    <property type="protein sequence ID" value="CAF4582034.1"/>
    <property type="molecule type" value="Genomic_DNA"/>
</dbReference>